<dbReference type="NCBIfam" id="NF006667">
    <property type="entry name" value="PRK09212.1"/>
    <property type="match status" value="1"/>
</dbReference>
<keyword evidence="4" id="KW-0809">Transit peptide</keyword>
<dbReference type="SUPFAM" id="SSF52922">
    <property type="entry name" value="TK C-terminal domain-like"/>
    <property type="match status" value="1"/>
</dbReference>
<dbReference type="AlphaFoldDB" id="A0AAD3TT19"/>
<dbReference type="GO" id="GO:0005739">
    <property type="term" value="C:mitochondrion"/>
    <property type="evidence" value="ECO:0007669"/>
    <property type="project" value="UniProtKB-SubCell"/>
</dbReference>
<evidence type="ECO:0000256" key="3">
    <source>
        <dbReference type="ARBA" id="ARBA00022723"/>
    </source>
</evidence>
<dbReference type="FunFam" id="3.40.50.970:FF:000006">
    <property type="entry name" value="Pyruvate dehydrogenase E1 component subunit beta"/>
    <property type="match status" value="1"/>
</dbReference>
<comment type="function">
    <text evidence="10">The pyruvate dehydrogenase complex catalyzes the overall conversion of pyruvate to acetyl-CoA and CO2.</text>
</comment>
<accession>A0AAD3TT19</accession>
<evidence type="ECO:0000256" key="10">
    <source>
        <dbReference type="RuleBase" id="RU364074"/>
    </source>
</evidence>
<dbReference type="InterPro" id="IPR033248">
    <property type="entry name" value="Transketolase_C"/>
</dbReference>
<dbReference type="InterPro" id="IPR029061">
    <property type="entry name" value="THDP-binding"/>
</dbReference>
<evidence type="ECO:0000256" key="6">
    <source>
        <dbReference type="ARBA" id="ARBA00023002"/>
    </source>
</evidence>
<dbReference type="SMART" id="SM00861">
    <property type="entry name" value="Transket_pyr"/>
    <property type="match status" value="1"/>
</dbReference>
<evidence type="ECO:0000256" key="8">
    <source>
        <dbReference type="ARBA" id="ARBA00023128"/>
    </source>
</evidence>
<dbReference type="Gene3D" id="3.40.50.970">
    <property type="match status" value="1"/>
</dbReference>
<dbReference type="NCBIfam" id="NF008854">
    <property type="entry name" value="PRK11892.1"/>
    <property type="match status" value="1"/>
</dbReference>
<evidence type="ECO:0000256" key="5">
    <source>
        <dbReference type="ARBA" id="ARBA00022958"/>
    </source>
</evidence>
<dbReference type="Pfam" id="PF02779">
    <property type="entry name" value="Transket_pyr"/>
    <property type="match status" value="1"/>
</dbReference>
<keyword evidence="13" id="KW-1185">Reference proteome</keyword>
<evidence type="ECO:0000256" key="7">
    <source>
        <dbReference type="ARBA" id="ARBA00023052"/>
    </source>
</evidence>
<keyword evidence="3" id="KW-0479">Metal-binding</keyword>
<evidence type="ECO:0000259" key="11">
    <source>
        <dbReference type="SMART" id="SM00861"/>
    </source>
</evidence>
<comment type="subcellular location">
    <subcellularLocation>
        <location evidence="2">Mitochondrion</location>
    </subcellularLocation>
</comment>
<evidence type="ECO:0000313" key="12">
    <source>
        <dbReference type="EMBL" id="GMK56338.1"/>
    </source>
</evidence>
<dbReference type="GO" id="GO:0006086">
    <property type="term" value="P:pyruvate decarboxylation to acetyl-CoA"/>
    <property type="evidence" value="ECO:0007669"/>
    <property type="project" value="InterPro"/>
</dbReference>
<dbReference type="PANTHER" id="PTHR11624:SF96">
    <property type="entry name" value="PYRUVATE DEHYDROGENASE E1 COMPONENT SUBUNIT BETA, MITOCHONDRIAL"/>
    <property type="match status" value="1"/>
</dbReference>
<keyword evidence="9 10" id="KW-0670">Pyruvate</keyword>
<dbReference type="InterPro" id="IPR005475">
    <property type="entry name" value="Transketolase-like_Pyr-bd"/>
</dbReference>
<sequence length="389" mass="41430">MATRAALTRLSTRSLTTAARPLAATTARAALQTTPLARVPRTPAVLIPRRGASTDEGAQSMTVRDALNTAMEEEMIRDSTVFVMGEEVARYNGAYKVTKGLLDKFGEERVIDTPITEQGFAGLAVGSAFAGLRPVCEFMTWNFAMQAIDQIVNSAGKTHYMSGGNVSCPVTFRGPNGAAAGVGAQHSQCLAGWLATIPGLKVVSPWNAADAKGLLKAAIRDPNPVCVLENELMYGVGFPMTKEEMSDDFTLPIGKAKVEREGTDVTLVAHSKSVGDALQAAEALEKETGIKAEVVNLRSIRPLDIETVIASVKKTNHLITVEGGFPAHGVGSEVIAQLCESPAFDYLDAAPERITGADVPTPYAETLETLAFPTVDLISQTVKRHLYRS</sequence>
<evidence type="ECO:0000256" key="9">
    <source>
        <dbReference type="ARBA" id="ARBA00023317"/>
    </source>
</evidence>
<evidence type="ECO:0000256" key="1">
    <source>
        <dbReference type="ARBA" id="ARBA00001964"/>
    </source>
</evidence>
<dbReference type="EC" id="1.2.4.1" evidence="10"/>
<evidence type="ECO:0000256" key="4">
    <source>
        <dbReference type="ARBA" id="ARBA00022946"/>
    </source>
</evidence>
<comment type="cofactor">
    <cofactor evidence="1 10">
        <name>thiamine diphosphate</name>
        <dbReference type="ChEBI" id="CHEBI:58937"/>
    </cofactor>
</comment>
<keyword evidence="7 10" id="KW-0786">Thiamine pyrophosphate</keyword>
<dbReference type="Gene3D" id="3.40.50.920">
    <property type="match status" value="1"/>
</dbReference>
<dbReference type="EMBL" id="BTCM01000003">
    <property type="protein sequence ID" value="GMK56338.1"/>
    <property type="molecule type" value="Genomic_DNA"/>
</dbReference>
<dbReference type="GO" id="GO:0004739">
    <property type="term" value="F:pyruvate dehydrogenase (acetyl-transferring) activity"/>
    <property type="evidence" value="ECO:0007669"/>
    <property type="project" value="UniProtKB-UniRule"/>
</dbReference>
<proteinExistence type="predicted"/>
<gene>
    <name evidence="12" type="primary">PDB1</name>
    <name evidence="12" type="ORF">CspeluHIS016_0301780</name>
</gene>
<keyword evidence="8" id="KW-0496">Mitochondrion</keyword>
<comment type="catalytic activity">
    <reaction evidence="10">
        <text>N(6)-[(R)-lipoyl]-L-lysyl-[protein] + pyruvate + H(+) = N(6)-[(R)-S(8)-acetyldihydrolipoyl]-L-lysyl-[protein] + CO2</text>
        <dbReference type="Rhea" id="RHEA:19189"/>
        <dbReference type="Rhea" id="RHEA-COMP:10474"/>
        <dbReference type="Rhea" id="RHEA-COMP:10478"/>
        <dbReference type="ChEBI" id="CHEBI:15361"/>
        <dbReference type="ChEBI" id="CHEBI:15378"/>
        <dbReference type="ChEBI" id="CHEBI:16526"/>
        <dbReference type="ChEBI" id="CHEBI:83099"/>
        <dbReference type="ChEBI" id="CHEBI:83111"/>
        <dbReference type="EC" id="1.2.4.1"/>
    </reaction>
</comment>
<evidence type="ECO:0000256" key="2">
    <source>
        <dbReference type="ARBA" id="ARBA00004173"/>
    </source>
</evidence>
<evidence type="ECO:0000313" key="13">
    <source>
        <dbReference type="Proteomes" id="UP001222932"/>
    </source>
</evidence>
<dbReference type="Proteomes" id="UP001222932">
    <property type="component" value="Unassembled WGS sequence"/>
</dbReference>
<keyword evidence="5" id="KW-0630">Potassium</keyword>
<dbReference type="CDD" id="cd07036">
    <property type="entry name" value="TPP_PYR_E1-PDHc-beta_like"/>
    <property type="match status" value="1"/>
</dbReference>
<comment type="caution">
    <text evidence="12">The sequence shown here is derived from an EMBL/GenBank/DDBJ whole genome shotgun (WGS) entry which is preliminary data.</text>
</comment>
<dbReference type="GO" id="GO:0046872">
    <property type="term" value="F:metal ion binding"/>
    <property type="evidence" value="ECO:0007669"/>
    <property type="project" value="UniProtKB-KW"/>
</dbReference>
<organism evidence="12 13">
    <name type="scientific">Cutaneotrichosporon spelunceum</name>
    <dbReference type="NCBI Taxonomy" id="1672016"/>
    <lineage>
        <taxon>Eukaryota</taxon>
        <taxon>Fungi</taxon>
        <taxon>Dikarya</taxon>
        <taxon>Basidiomycota</taxon>
        <taxon>Agaricomycotina</taxon>
        <taxon>Tremellomycetes</taxon>
        <taxon>Trichosporonales</taxon>
        <taxon>Trichosporonaceae</taxon>
        <taxon>Cutaneotrichosporon</taxon>
    </lineage>
</organism>
<dbReference type="PANTHER" id="PTHR11624">
    <property type="entry name" value="DEHYDROGENASE RELATED"/>
    <property type="match status" value="1"/>
</dbReference>
<protein>
    <recommendedName>
        <fullName evidence="10">Pyruvate dehydrogenase E1 component subunit beta</fullName>
        <ecNumber evidence="10">1.2.4.1</ecNumber>
    </recommendedName>
</protein>
<dbReference type="SUPFAM" id="SSF52518">
    <property type="entry name" value="Thiamin diphosphate-binding fold (THDP-binding)"/>
    <property type="match status" value="1"/>
</dbReference>
<keyword evidence="6 10" id="KW-0560">Oxidoreductase</keyword>
<reference evidence="12" key="1">
    <citation type="journal article" date="2023" name="BMC Genomics">
        <title>Chromosome-level genome assemblies of Cutaneotrichosporon spp. (Trichosporonales, Basidiomycota) reveal imbalanced evolution between nucleotide sequences and chromosome synteny.</title>
        <authorList>
            <person name="Kobayashi Y."/>
            <person name="Kayamori A."/>
            <person name="Aoki K."/>
            <person name="Shiwa Y."/>
            <person name="Matsutani M."/>
            <person name="Fujita N."/>
            <person name="Sugita T."/>
            <person name="Iwasaki W."/>
            <person name="Tanaka N."/>
            <person name="Takashima M."/>
        </authorList>
    </citation>
    <scope>NUCLEOTIDE SEQUENCE</scope>
    <source>
        <strain evidence="12">HIS016</strain>
    </source>
</reference>
<name>A0AAD3TT19_9TREE</name>
<dbReference type="FunFam" id="3.40.50.920:FF:000001">
    <property type="entry name" value="Pyruvate dehydrogenase E1 beta subunit"/>
    <property type="match status" value="1"/>
</dbReference>
<reference evidence="12" key="2">
    <citation type="submission" date="2023-06" db="EMBL/GenBank/DDBJ databases">
        <authorList>
            <person name="Kobayashi Y."/>
            <person name="Kayamori A."/>
            <person name="Aoki K."/>
            <person name="Shiwa Y."/>
            <person name="Fujita N."/>
            <person name="Sugita T."/>
            <person name="Iwasaki W."/>
            <person name="Tanaka N."/>
            <person name="Takashima M."/>
        </authorList>
    </citation>
    <scope>NUCLEOTIDE SEQUENCE</scope>
    <source>
        <strain evidence="12">HIS016</strain>
    </source>
</reference>
<dbReference type="InterPro" id="IPR027110">
    <property type="entry name" value="PDHB_mito-type"/>
</dbReference>
<dbReference type="InterPro" id="IPR009014">
    <property type="entry name" value="Transketo_C/PFOR_II"/>
</dbReference>
<dbReference type="Pfam" id="PF02780">
    <property type="entry name" value="Transketolase_C"/>
    <property type="match status" value="1"/>
</dbReference>
<feature type="domain" description="Transketolase-like pyrimidine-binding" evidence="11">
    <location>
        <begin position="61"/>
        <end position="236"/>
    </location>
</feature>